<gene>
    <name evidence="3" type="ORF">BQ4739_LOCUS12702</name>
</gene>
<organism evidence="3 4">
    <name type="scientific">Tetradesmus obliquus</name>
    <name type="common">Green alga</name>
    <name type="synonym">Acutodesmus obliquus</name>
    <dbReference type="NCBI Taxonomy" id="3088"/>
    <lineage>
        <taxon>Eukaryota</taxon>
        <taxon>Viridiplantae</taxon>
        <taxon>Chlorophyta</taxon>
        <taxon>core chlorophytes</taxon>
        <taxon>Chlorophyceae</taxon>
        <taxon>CS clade</taxon>
        <taxon>Sphaeropleales</taxon>
        <taxon>Scenedesmaceae</taxon>
        <taxon>Tetradesmus</taxon>
    </lineage>
</organism>
<keyword evidence="2" id="KW-0472">Membrane</keyword>
<dbReference type="Proteomes" id="UP000256970">
    <property type="component" value="Unassembled WGS sequence"/>
</dbReference>
<keyword evidence="2" id="KW-0812">Transmembrane</keyword>
<evidence type="ECO:0000313" key="4">
    <source>
        <dbReference type="Proteomes" id="UP000256970"/>
    </source>
</evidence>
<proteinExistence type="predicted"/>
<evidence type="ECO:0000313" key="3">
    <source>
        <dbReference type="EMBL" id="SZX72530.1"/>
    </source>
</evidence>
<accession>A0A383W5M0</accession>
<feature type="region of interest" description="Disordered" evidence="1">
    <location>
        <begin position="63"/>
        <end position="97"/>
    </location>
</feature>
<name>A0A383W5M0_TETOB</name>
<dbReference type="EMBL" id="FNXT01001140">
    <property type="protein sequence ID" value="SZX72530.1"/>
    <property type="molecule type" value="Genomic_DNA"/>
</dbReference>
<feature type="transmembrane region" description="Helical" evidence="2">
    <location>
        <begin position="105"/>
        <end position="125"/>
    </location>
</feature>
<sequence length="149" mass="14900">MNFLGVGQELANGKAGNLLQFNCPPNSGPTEYVAVGYVGYSGAVADAINLMMAPVAVPTSNLTNATTTAAPGSSAAVPSPSPETAGTAATAATPGAPPSKLSTGVMIGIAASCLVGLSAIVATAYRSWRWILDKKHVEGRKSDSLLPIA</sequence>
<keyword evidence="4" id="KW-1185">Reference proteome</keyword>
<evidence type="ECO:0000256" key="2">
    <source>
        <dbReference type="SAM" id="Phobius"/>
    </source>
</evidence>
<protein>
    <submittedName>
        <fullName evidence="3">Uncharacterized protein</fullName>
    </submittedName>
</protein>
<evidence type="ECO:0000256" key="1">
    <source>
        <dbReference type="SAM" id="MobiDB-lite"/>
    </source>
</evidence>
<dbReference type="AlphaFoldDB" id="A0A383W5M0"/>
<reference evidence="3 4" key="1">
    <citation type="submission" date="2016-10" db="EMBL/GenBank/DDBJ databases">
        <authorList>
            <person name="Cai Z."/>
        </authorList>
    </citation>
    <scope>NUCLEOTIDE SEQUENCE [LARGE SCALE GENOMIC DNA]</scope>
</reference>
<feature type="compositionally biased region" description="Low complexity" evidence="1">
    <location>
        <begin position="65"/>
        <end position="94"/>
    </location>
</feature>
<keyword evidence="2" id="KW-1133">Transmembrane helix</keyword>